<dbReference type="Proteomes" id="UP000681720">
    <property type="component" value="Unassembled WGS sequence"/>
</dbReference>
<comment type="caution">
    <text evidence="5">The sequence shown here is derived from an EMBL/GenBank/DDBJ whole genome shotgun (WGS) entry which is preliminary data.</text>
</comment>
<sequence length="48" mass="5924">QHQQQQLQLPVQHQQHQRRQQQHLLPLQLHPLRPLPSPLVRQRRITFL</sequence>
<evidence type="ECO:0000313" key="5">
    <source>
        <dbReference type="EMBL" id="CAF4993081.1"/>
    </source>
</evidence>
<proteinExistence type="predicted"/>
<name>A0A8S3DB73_9BILA</name>
<evidence type="ECO:0000313" key="7">
    <source>
        <dbReference type="Proteomes" id="UP000676336"/>
    </source>
</evidence>
<feature type="non-terminal residue" evidence="5">
    <location>
        <position position="1"/>
    </location>
</feature>
<organism evidence="5 7">
    <name type="scientific">Rotaria magnacalcarata</name>
    <dbReference type="NCBI Taxonomy" id="392030"/>
    <lineage>
        <taxon>Eukaryota</taxon>
        <taxon>Metazoa</taxon>
        <taxon>Spiralia</taxon>
        <taxon>Gnathifera</taxon>
        <taxon>Rotifera</taxon>
        <taxon>Eurotatoria</taxon>
        <taxon>Bdelloidea</taxon>
        <taxon>Philodinida</taxon>
        <taxon>Philodinidae</taxon>
        <taxon>Rotaria</taxon>
    </lineage>
</organism>
<dbReference type="Proteomes" id="UP000676336">
    <property type="component" value="Unassembled WGS sequence"/>
</dbReference>
<dbReference type="EMBL" id="CAJOBJ010083278">
    <property type="protein sequence ID" value="CAF4510253.1"/>
    <property type="molecule type" value="Genomic_DNA"/>
</dbReference>
<evidence type="ECO:0000313" key="4">
    <source>
        <dbReference type="EMBL" id="CAF4839210.1"/>
    </source>
</evidence>
<dbReference type="EMBL" id="CAJOBH010149109">
    <property type="protein sequence ID" value="CAF4839210.1"/>
    <property type="molecule type" value="Genomic_DNA"/>
</dbReference>
<evidence type="ECO:0000313" key="6">
    <source>
        <dbReference type="EMBL" id="CAF5012492.1"/>
    </source>
</evidence>
<dbReference type="AlphaFoldDB" id="A0A8S3DB73"/>
<dbReference type="Proteomes" id="UP000681967">
    <property type="component" value="Unassembled WGS sequence"/>
</dbReference>
<feature type="compositionally biased region" description="Low complexity" evidence="1">
    <location>
        <begin position="1"/>
        <end position="14"/>
    </location>
</feature>
<feature type="region of interest" description="Disordered" evidence="1">
    <location>
        <begin position="1"/>
        <end position="21"/>
    </location>
</feature>
<evidence type="ECO:0000256" key="1">
    <source>
        <dbReference type="SAM" id="MobiDB-lite"/>
    </source>
</evidence>
<dbReference type="EMBL" id="CAJOBI010201491">
    <property type="protein sequence ID" value="CAF4993081.1"/>
    <property type="molecule type" value="Genomic_DNA"/>
</dbReference>
<protein>
    <submittedName>
        <fullName evidence="5">Uncharacterized protein</fullName>
    </submittedName>
</protein>
<evidence type="ECO:0000313" key="2">
    <source>
        <dbReference type="EMBL" id="CAF4379166.1"/>
    </source>
</evidence>
<accession>A0A8S3DB73</accession>
<evidence type="ECO:0000313" key="3">
    <source>
        <dbReference type="EMBL" id="CAF4510253.1"/>
    </source>
</evidence>
<gene>
    <name evidence="2" type="ORF">BYL167_LOCUS30659</name>
    <name evidence="4" type="ORF">BYL167_LOCUS49747</name>
    <name evidence="3" type="ORF">GIL414_LOCUS35151</name>
    <name evidence="6" type="ORF">GIL414_LOCUS57967</name>
    <name evidence="5" type="ORF">SMN809_LOCUS56407</name>
</gene>
<dbReference type="EMBL" id="CAJOBJ010211569">
    <property type="protein sequence ID" value="CAF5012492.1"/>
    <property type="molecule type" value="Genomic_DNA"/>
</dbReference>
<dbReference type="EMBL" id="CAJOBH010051004">
    <property type="protein sequence ID" value="CAF4379166.1"/>
    <property type="molecule type" value="Genomic_DNA"/>
</dbReference>
<reference evidence="5" key="1">
    <citation type="submission" date="2021-02" db="EMBL/GenBank/DDBJ databases">
        <authorList>
            <person name="Nowell W R."/>
        </authorList>
    </citation>
    <scope>NUCLEOTIDE SEQUENCE</scope>
</reference>